<dbReference type="HAMAP" id="MF_01477">
    <property type="entry name" value="Iojap_RsfS"/>
    <property type="match status" value="1"/>
</dbReference>
<accession>A0A1W1ZDR3</accession>
<dbReference type="NCBIfam" id="TIGR00090">
    <property type="entry name" value="rsfS_iojap_ybeB"/>
    <property type="match status" value="1"/>
</dbReference>
<evidence type="ECO:0000313" key="4">
    <source>
        <dbReference type="Proteomes" id="UP000192790"/>
    </source>
</evidence>
<dbReference type="InterPro" id="IPR004394">
    <property type="entry name" value="Iojap/RsfS/C7orf30"/>
</dbReference>
<dbReference type="Gene3D" id="3.30.460.10">
    <property type="entry name" value="Beta Polymerase, domain 2"/>
    <property type="match status" value="1"/>
</dbReference>
<comment type="subunit">
    <text evidence="2">Interacts with ribosomal protein uL14 (rplN).</text>
</comment>
<dbReference type="RefSeq" id="WP_084233631.1">
    <property type="nucleotide sequence ID" value="NZ_FWXW01000002.1"/>
</dbReference>
<sequence length="118" mass="13050">MTPKDTAELIAKVLDSKKGTEIRVLDTEAVTTLADYFVICTATSRTHIKALADETEKALKEQGIPLHHMEGYRGGTWVLLDFSSVVVHLFSAEARSFYCLERLWNDAVPVSIPGITAQ</sequence>
<dbReference type="PANTHER" id="PTHR21043:SF0">
    <property type="entry name" value="MITOCHONDRIAL ASSEMBLY OF RIBOSOMAL LARGE SUBUNIT PROTEIN 1"/>
    <property type="match status" value="1"/>
</dbReference>
<dbReference type="GO" id="GO:0042256">
    <property type="term" value="P:cytosolic ribosome assembly"/>
    <property type="evidence" value="ECO:0007669"/>
    <property type="project" value="UniProtKB-UniRule"/>
</dbReference>
<comment type="function">
    <text evidence="2">Functions as a ribosomal silencing factor. Interacts with ribosomal protein uL14 (rplN), blocking formation of intersubunit bridge B8. Prevents association of the 30S and 50S ribosomal subunits and the formation of functional ribosomes, thus repressing translation.</text>
</comment>
<dbReference type="STRING" id="1122930.SAMN02745168_0990"/>
<dbReference type="SUPFAM" id="SSF81301">
    <property type="entry name" value="Nucleotidyltransferase"/>
    <property type="match status" value="1"/>
</dbReference>
<keyword evidence="4" id="KW-1185">Reference proteome</keyword>
<dbReference type="GO" id="GO:0005737">
    <property type="term" value="C:cytoplasm"/>
    <property type="evidence" value="ECO:0007669"/>
    <property type="project" value="UniProtKB-SubCell"/>
</dbReference>
<dbReference type="EMBL" id="FWXW01000002">
    <property type="protein sequence ID" value="SMC46589.1"/>
    <property type="molecule type" value="Genomic_DNA"/>
</dbReference>
<dbReference type="Proteomes" id="UP000192790">
    <property type="component" value="Unassembled WGS sequence"/>
</dbReference>
<evidence type="ECO:0000256" key="2">
    <source>
        <dbReference type="HAMAP-Rule" id="MF_01477"/>
    </source>
</evidence>
<protein>
    <recommendedName>
        <fullName evidence="2">Ribosomal silencing factor RsfS</fullName>
    </recommendedName>
</protein>
<name>A0A1W1ZDR3_9FIRM</name>
<organism evidence="3 4">
    <name type="scientific">Papillibacter cinnamivorans DSM 12816</name>
    <dbReference type="NCBI Taxonomy" id="1122930"/>
    <lineage>
        <taxon>Bacteria</taxon>
        <taxon>Bacillati</taxon>
        <taxon>Bacillota</taxon>
        <taxon>Clostridia</taxon>
        <taxon>Eubacteriales</taxon>
        <taxon>Oscillospiraceae</taxon>
        <taxon>Papillibacter</taxon>
    </lineage>
</organism>
<proteinExistence type="inferred from homology"/>
<dbReference type="GO" id="GO:0043023">
    <property type="term" value="F:ribosomal large subunit binding"/>
    <property type="evidence" value="ECO:0007669"/>
    <property type="project" value="TreeGrafter"/>
</dbReference>
<dbReference type="GO" id="GO:0017148">
    <property type="term" value="P:negative regulation of translation"/>
    <property type="evidence" value="ECO:0007669"/>
    <property type="project" value="UniProtKB-UniRule"/>
</dbReference>
<comment type="subcellular location">
    <subcellularLocation>
        <location evidence="2">Cytoplasm</location>
    </subcellularLocation>
</comment>
<keyword evidence="2" id="KW-0963">Cytoplasm</keyword>
<evidence type="ECO:0000313" key="3">
    <source>
        <dbReference type="EMBL" id="SMC46589.1"/>
    </source>
</evidence>
<dbReference type="GO" id="GO:0090071">
    <property type="term" value="P:negative regulation of ribosome biogenesis"/>
    <property type="evidence" value="ECO:0007669"/>
    <property type="project" value="UniProtKB-UniRule"/>
</dbReference>
<dbReference type="AlphaFoldDB" id="A0A1W1ZDR3"/>
<comment type="similarity">
    <text evidence="1 2">Belongs to the Iojap/RsfS family.</text>
</comment>
<dbReference type="InterPro" id="IPR043519">
    <property type="entry name" value="NT_sf"/>
</dbReference>
<dbReference type="PANTHER" id="PTHR21043">
    <property type="entry name" value="IOJAP SUPERFAMILY ORTHOLOG"/>
    <property type="match status" value="1"/>
</dbReference>
<gene>
    <name evidence="2" type="primary">rsfS</name>
    <name evidence="3" type="ORF">SAMN02745168_0990</name>
</gene>
<keyword evidence="2" id="KW-0810">Translation regulation</keyword>
<dbReference type="OrthoDB" id="9793681at2"/>
<keyword evidence="2" id="KW-0678">Repressor</keyword>
<dbReference type="Pfam" id="PF02410">
    <property type="entry name" value="RsfS"/>
    <property type="match status" value="1"/>
</dbReference>
<reference evidence="3 4" key="1">
    <citation type="submission" date="2017-04" db="EMBL/GenBank/DDBJ databases">
        <authorList>
            <person name="Afonso C.L."/>
            <person name="Miller P.J."/>
            <person name="Scott M.A."/>
            <person name="Spackman E."/>
            <person name="Goraichik I."/>
            <person name="Dimitrov K.M."/>
            <person name="Suarez D.L."/>
            <person name="Swayne D.E."/>
        </authorList>
    </citation>
    <scope>NUCLEOTIDE SEQUENCE [LARGE SCALE GENOMIC DNA]</scope>
    <source>
        <strain evidence="3 4">DSM 12816</strain>
    </source>
</reference>
<evidence type="ECO:0000256" key="1">
    <source>
        <dbReference type="ARBA" id="ARBA00010574"/>
    </source>
</evidence>